<keyword evidence="2" id="KW-1185">Reference proteome</keyword>
<dbReference type="Proteomes" id="UP000008144">
    <property type="component" value="Chromosome 4"/>
</dbReference>
<dbReference type="InParanoid" id="H2XLV1"/>
<reference evidence="1" key="2">
    <citation type="journal article" date="2008" name="Genome Biol.">
        <title>Improved genome assembly and evidence-based global gene model set for the chordate Ciona intestinalis: new insight into intron and operon populations.</title>
        <authorList>
            <person name="Satou Y."/>
            <person name="Mineta K."/>
            <person name="Ogasawara M."/>
            <person name="Sasakura Y."/>
            <person name="Shoguchi E."/>
            <person name="Ueno K."/>
            <person name="Yamada L."/>
            <person name="Matsumoto J."/>
            <person name="Wasserscheid J."/>
            <person name="Dewar K."/>
            <person name="Wiley G.B."/>
            <person name="Macmil S.L."/>
            <person name="Roe B.A."/>
            <person name="Zeller R.W."/>
            <person name="Hastings K.E."/>
            <person name="Lemaire P."/>
            <person name="Lindquist E."/>
            <person name="Endo T."/>
            <person name="Hotta K."/>
            <person name="Inaba K."/>
        </authorList>
    </citation>
    <scope>NUCLEOTIDE SEQUENCE [LARGE SCALE GENOMIC DNA]</scope>
    <source>
        <strain evidence="1">wild type</strain>
    </source>
</reference>
<name>H2XLV1_CIOIN</name>
<evidence type="ECO:0000313" key="2">
    <source>
        <dbReference type="Proteomes" id="UP000008144"/>
    </source>
</evidence>
<proteinExistence type="predicted"/>
<evidence type="ECO:0000313" key="1">
    <source>
        <dbReference type="Ensembl" id="ENSCINP00000030633.1"/>
    </source>
</evidence>
<dbReference type="AlphaFoldDB" id="H2XLV1"/>
<protein>
    <submittedName>
        <fullName evidence="1">Uncharacterized protein</fullName>
    </submittedName>
</protein>
<dbReference type="Ensembl" id="ENSCINT00000031235.1">
    <property type="protein sequence ID" value="ENSCINP00000030633.1"/>
    <property type="gene ID" value="ENSCING00000024940.1"/>
</dbReference>
<accession>H2XLV1</accession>
<organism evidence="1 2">
    <name type="scientific">Ciona intestinalis</name>
    <name type="common">Transparent sea squirt</name>
    <name type="synonym">Ascidia intestinalis</name>
    <dbReference type="NCBI Taxonomy" id="7719"/>
    <lineage>
        <taxon>Eukaryota</taxon>
        <taxon>Metazoa</taxon>
        <taxon>Chordata</taxon>
        <taxon>Tunicata</taxon>
        <taxon>Ascidiacea</taxon>
        <taxon>Phlebobranchia</taxon>
        <taxon>Cionidae</taxon>
        <taxon>Ciona</taxon>
    </lineage>
</organism>
<reference evidence="2" key="1">
    <citation type="journal article" date="2002" name="Science">
        <title>The draft genome of Ciona intestinalis: insights into chordate and vertebrate origins.</title>
        <authorList>
            <person name="Dehal P."/>
            <person name="Satou Y."/>
            <person name="Campbell R.K."/>
            <person name="Chapman J."/>
            <person name="Degnan B."/>
            <person name="De Tomaso A."/>
            <person name="Davidson B."/>
            <person name="Di Gregorio A."/>
            <person name="Gelpke M."/>
            <person name="Goodstein D.M."/>
            <person name="Harafuji N."/>
            <person name="Hastings K.E."/>
            <person name="Ho I."/>
            <person name="Hotta K."/>
            <person name="Huang W."/>
            <person name="Kawashima T."/>
            <person name="Lemaire P."/>
            <person name="Martinez D."/>
            <person name="Meinertzhagen I.A."/>
            <person name="Necula S."/>
            <person name="Nonaka M."/>
            <person name="Putnam N."/>
            <person name="Rash S."/>
            <person name="Saiga H."/>
            <person name="Satake M."/>
            <person name="Terry A."/>
            <person name="Yamada L."/>
            <person name="Wang H.G."/>
            <person name="Awazu S."/>
            <person name="Azumi K."/>
            <person name="Boore J."/>
            <person name="Branno M."/>
            <person name="Chin-Bow S."/>
            <person name="DeSantis R."/>
            <person name="Doyle S."/>
            <person name="Francino P."/>
            <person name="Keys D.N."/>
            <person name="Haga S."/>
            <person name="Hayashi H."/>
            <person name="Hino K."/>
            <person name="Imai K.S."/>
            <person name="Inaba K."/>
            <person name="Kano S."/>
            <person name="Kobayashi K."/>
            <person name="Kobayashi M."/>
            <person name="Lee B.I."/>
            <person name="Makabe K.W."/>
            <person name="Manohar C."/>
            <person name="Matassi G."/>
            <person name="Medina M."/>
            <person name="Mochizuki Y."/>
            <person name="Mount S."/>
            <person name="Morishita T."/>
            <person name="Miura S."/>
            <person name="Nakayama A."/>
            <person name="Nishizaka S."/>
            <person name="Nomoto H."/>
            <person name="Ohta F."/>
            <person name="Oishi K."/>
            <person name="Rigoutsos I."/>
            <person name="Sano M."/>
            <person name="Sasaki A."/>
            <person name="Sasakura Y."/>
            <person name="Shoguchi E."/>
            <person name="Shin-i T."/>
            <person name="Spagnuolo A."/>
            <person name="Stainier D."/>
            <person name="Suzuki M.M."/>
            <person name="Tassy O."/>
            <person name="Takatori N."/>
            <person name="Tokuoka M."/>
            <person name="Yagi K."/>
            <person name="Yoshizaki F."/>
            <person name="Wada S."/>
            <person name="Zhang C."/>
            <person name="Hyatt P.D."/>
            <person name="Larimer F."/>
            <person name="Detter C."/>
            <person name="Doggett N."/>
            <person name="Glavina T."/>
            <person name="Hawkins T."/>
            <person name="Richardson P."/>
            <person name="Lucas S."/>
            <person name="Kohara Y."/>
            <person name="Levine M."/>
            <person name="Satoh N."/>
            <person name="Rokhsar D.S."/>
        </authorList>
    </citation>
    <scope>NUCLEOTIDE SEQUENCE [LARGE SCALE GENOMIC DNA]</scope>
</reference>
<sequence>MFATASLSSANHYKLAFLLHAYHSYYFLNKKPCYHPTLGMNMTAKAFKMRARSHIQLTELKNYCIRRYRVALSSSNLFLRVAQVVYIHNSPQTTYWS</sequence>
<dbReference type="HOGENOM" id="CLU_2346034_0_0_1"/>
<reference evidence="1" key="4">
    <citation type="submission" date="2025-09" db="UniProtKB">
        <authorList>
            <consortium name="Ensembl"/>
        </authorList>
    </citation>
    <scope>IDENTIFICATION</scope>
</reference>
<dbReference type="EMBL" id="EAAA01002028">
    <property type="status" value="NOT_ANNOTATED_CDS"/>
    <property type="molecule type" value="Genomic_DNA"/>
</dbReference>
<reference evidence="1" key="3">
    <citation type="submission" date="2025-08" db="UniProtKB">
        <authorList>
            <consortium name="Ensembl"/>
        </authorList>
    </citation>
    <scope>IDENTIFICATION</scope>
</reference>